<evidence type="ECO:0000256" key="1">
    <source>
        <dbReference type="SAM" id="Phobius"/>
    </source>
</evidence>
<accession>A0A1M6AI83</accession>
<keyword evidence="1" id="KW-0812">Transmembrane</keyword>
<dbReference type="Proteomes" id="UP000184052">
    <property type="component" value="Unassembled WGS sequence"/>
</dbReference>
<organism evidence="2 3">
    <name type="scientific">Dethiosulfatibacter aminovorans DSM 17477</name>
    <dbReference type="NCBI Taxonomy" id="1121476"/>
    <lineage>
        <taxon>Bacteria</taxon>
        <taxon>Bacillati</taxon>
        <taxon>Bacillota</taxon>
        <taxon>Tissierellia</taxon>
        <taxon>Dethiosulfatibacter</taxon>
    </lineage>
</organism>
<evidence type="ECO:0000313" key="3">
    <source>
        <dbReference type="Proteomes" id="UP000184052"/>
    </source>
</evidence>
<dbReference type="STRING" id="1121476.SAMN02745751_00131"/>
<protein>
    <submittedName>
        <fullName evidence="2">Uncharacterized protein</fullName>
    </submittedName>
</protein>
<dbReference type="RefSeq" id="WP_175548485.1">
    <property type="nucleotide sequence ID" value="NZ_FQZL01000004.1"/>
</dbReference>
<dbReference type="AlphaFoldDB" id="A0A1M6AI83"/>
<name>A0A1M6AI83_9FIRM</name>
<keyword evidence="3" id="KW-1185">Reference proteome</keyword>
<reference evidence="2 3" key="1">
    <citation type="submission" date="2016-11" db="EMBL/GenBank/DDBJ databases">
        <authorList>
            <person name="Jaros S."/>
            <person name="Januszkiewicz K."/>
            <person name="Wedrychowicz H."/>
        </authorList>
    </citation>
    <scope>NUCLEOTIDE SEQUENCE [LARGE SCALE GENOMIC DNA]</scope>
    <source>
        <strain evidence="2 3">DSM 17477</strain>
    </source>
</reference>
<sequence length="45" mass="5373">MEKSKLKTGMQQFYYFYFYFWGFFSAGAFAYKKSKYKSIEIGSPA</sequence>
<evidence type="ECO:0000313" key="2">
    <source>
        <dbReference type="EMBL" id="SHI36199.1"/>
    </source>
</evidence>
<proteinExistence type="predicted"/>
<keyword evidence="1" id="KW-0472">Membrane</keyword>
<feature type="transmembrane region" description="Helical" evidence="1">
    <location>
        <begin position="12"/>
        <end position="31"/>
    </location>
</feature>
<dbReference type="EMBL" id="FQZL01000004">
    <property type="protein sequence ID" value="SHI36199.1"/>
    <property type="molecule type" value="Genomic_DNA"/>
</dbReference>
<gene>
    <name evidence="2" type="ORF">SAMN02745751_00131</name>
</gene>
<keyword evidence="1" id="KW-1133">Transmembrane helix</keyword>